<dbReference type="RefSeq" id="WP_059564147.1">
    <property type="nucleotide sequence ID" value="NZ_CP156686.1"/>
</dbReference>
<accession>A0A104GNT7</accession>
<dbReference type="AlphaFoldDB" id="A0A104GNT7"/>
<organism evidence="2">
    <name type="scientific">Burkholderia stagnalis</name>
    <dbReference type="NCBI Taxonomy" id="1503054"/>
    <lineage>
        <taxon>Bacteria</taxon>
        <taxon>Pseudomonadati</taxon>
        <taxon>Pseudomonadota</taxon>
        <taxon>Betaproteobacteria</taxon>
        <taxon>Burkholderiales</taxon>
        <taxon>Burkholderiaceae</taxon>
        <taxon>Burkholderia</taxon>
        <taxon>Burkholderia cepacia complex</taxon>
    </lineage>
</organism>
<dbReference type="Proteomes" id="UP000281098">
    <property type="component" value="Unassembled WGS sequence"/>
</dbReference>
<evidence type="ECO:0008006" key="7">
    <source>
        <dbReference type="Google" id="ProtNLM"/>
    </source>
</evidence>
<dbReference type="EMBL" id="QTPM01000040">
    <property type="protein sequence ID" value="RQY86990.1"/>
    <property type="molecule type" value="Genomic_DNA"/>
</dbReference>
<gene>
    <name evidence="3" type="ORF">DF017_26170</name>
    <name evidence="1" type="ORF">F7R25_35590</name>
    <name evidence="2" type="ORF">WT44_12590</name>
</gene>
<keyword evidence="5" id="KW-1185">Reference proteome</keyword>
<reference evidence="1 6" key="3">
    <citation type="submission" date="2019-09" db="EMBL/GenBank/DDBJ databases">
        <title>Draft genome sequences of 48 bacterial type strains from the CCUG.</title>
        <authorList>
            <person name="Tunovic T."/>
            <person name="Pineiro-Iglesias B."/>
            <person name="Unosson C."/>
            <person name="Inganas E."/>
            <person name="Ohlen M."/>
            <person name="Cardew S."/>
            <person name="Jensie-Markopoulos S."/>
            <person name="Salva-Serra F."/>
            <person name="Jaen-Luchoro D."/>
            <person name="Karlsson R."/>
            <person name="Svensson-Stadler L."/>
            <person name="Chun J."/>
            <person name="Moore E."/>
        </authorList>
    </citation>
    <scope>NUCLEOTIDE SEQUENCE [LARGE SCALE GENOMIC DNA]</scope>
    <source>
        <strain evidence="1 6">CCUG 65686</strain>
    </source>
</reference>
<dbReference type="GeneID" id="93057004"/>
<protein>
    <recommendedName>
        <fullName evidence="7">Fis family transcriptional regulator</fullName>
    </recommendedName>
</protein>
<dbReference type="Proteomes" id="UP000473470">
    <property type="component" value="Unassembled WGS sequence"/>
</dbReference>
<dbReference type="KEGG" id="bstg:WT74_21785"/>
<name>A0A104GNT7_9BURK</name>
<evidence type="ECO:0000313" key="2">
    <source>
        <dbReference type="EMBL" id="KWA63596.1"/>
    </source>
</evidence>
<evidence type="ECO:0000313" key="1">
    <source>
        <dbReference type="EMBL" id="KAB0631594.1"/>
    </source>
</evidence>
<dbReference type="EMBL" id="LPHB01000035">
    <property type="protein sequence ID" value="KWA63596.1"/>
    <property type="molecule type" value="Genomic_DNA"/>
</dbReference>
<evidence type="ECO:0000313" key="3">
    <source>
        <dbReference type="EMBL" id="RQY86990.1"/>
    </source>
</evidence>
<reference evidence="3 5" key="2">
    <citation type="submission" date="2018-08" db="EMBL/GenBank/DDBJ databases">
        <title>Comparative analysis of Burkholderia isolates from Puerto Rico.</title>
        <authorList>
            <person name="Hall C."/>
            <person name="Sahl J."/>
            <person name="Wagner D."/>
        </authorList>
    </citation>
    <scope>NUCLEOTIDE SEQUENCE [LARGE SCALE GENOMIC DNA]</scope>
    <source>
        <strain evidence="3 5">Bp8966</strain>
    </source>
</reference>
<reference evidence="2 4" key="1">
    <citation type="submission" date="2015-11" db="EMBL/GenBank/DDBJ databases">
        <title>Expanding the genomic diversity of Burkholderia species for the development of highly accurate diagnostics.</title>
        <authorList>
            <person name="Sahl J."/>
            <person name="Keim P."/>
            <person name="Wagner D."/>
        </authorList>
    </citation>
    <scope>NUCLEOTIDE SEQUENCE [LARGE SCALE GENOMIC DNA]</scope>
    <source>
        <strain evidence="2 4">MSMB1960WGS</strain>
    </source>
</reference>
<dbReference type="EMBL" id="VZOK01000113">
    <property type="protein sequence ID" value="KAB0631594.1"/>
    <property type="molecule type" value="Genomic_DNA"/>
</dbReference>
<dbReference type="Proteomes" id="UP000068603">
    <property type="component" value="Unassembled WGS sequence"/>
</dbReference>
<dbReference type="STRING" id="1503054.WT74_21785"/>
<proteinExistence type="predicted"/>
<comment type="caution">
    <text evidence="2">The sequence shown here is derived from an EMBL/GenBank/DDBJ whole genome shotgun (WGS) entry which is preliminary data.</text>
</comment>
<evidence type="ECO:0000313" key="4">
    <source>
        <dbReference type="Proteomes" id="UP000068603"/>
    </source>
</evidence>
<evidence type="ECO:0000313" key="5">
    <source>
        <dbReference type="Proteomes" id="UP000281098"/>
    </source>
</evidence>
<sequence length="154" mass="16219">MKPRKIVARSKFDLLPLPAADRDRISLECHLALCTLQAGQGDRHTLVGLTHALVAAYFLLEAGVEDGPESRDTFTAAQEAINQCDSGAIVDGRCAPATATSTAAIGGLLALYDRQLRRAPRSTVAQVVGQVDAYWRKSGGATSEGESRAARAGA</sequence>
<evidence type="ECO:0000313" key="6">
    <source>
        <dbReference type="Proteomes" id="UP000473470"/>
    </source>
</evidence>